<reference evidence="2 3" key="1">
    <citation type="submission" date="2019-10" db="EMBL/GenBank/DDBJ databases">
        <title>Actinomadura rubteroloni sp. nov. and Actinomadura macrotermitis sp. nov., isolated from the gut of fungus growing-termite Macrotermes natalensis.</title>
        <authorList>
            <person name="Benndorf R."/>
            <person name="Martin K."/>
            <person name="Kuefner M."/>
            <person name="De Beer W."/>
            <person name="Kaster A.-K."/>
            <person name="Vollmers J."/>
            <person name="Poulsen M."/>
            <person name="Beemelmanns C."/>
        </authorList>
    </citation>
    <scope>NUCLEOTIDE SEQUENCE [LARGE SCALE GENOMIC DNA]</scope>
    <source>
        <strain evidence="2 3">RB68</strain>
    </source>
</reference>
<name>A0A7K0BVR1_9ACTN</name>
<evidence type="ECO:0000313" key="2">
    <source>
        <dbReference type="EMBL" id="MQY05247.1"/>
    </source>
</evidence>
<dbReference type="EMBL" id="WEGH01000002">
    <property type="protein sequence ID" value="MQY05247.1"/>
    <property type="molecule type" value="Genomic_DNA"/>
</dbReference>
<dbReference type="Proteomes" id="UP000487268">
    <property type="component" value="Unassembled WGS sequence"/>
</dbReference>
<protein>
    <recommendedName>
        <fullName evidence="4">Carboxypeptidase regulatory-like domain-containing protein</fullName>
    </recommendedName>
</protein>
<sequence length="621" mass="65124">MRRIMPVLLSTAVAGALLPAGTAVADPGVIVLQTSMLDVSQSGALRYLQVRAASPAGVAKVHIGLRASGADRPYGSVDDMRRFRGTDANGEWQPAGTVTVRPGRTYLDVEVTDRDGDTAVKRDAAFVDLPGDRLTVTSFGPDGSLDGPFHARLTVGHSRPVDRVEARLVKAATDVAVADFGRLGATGGTGGVTSYRSLRPVDVPVGDYEIVATVWDDRGDRVERRSQPFGRRLPVAFADLRQDRTVVDADHTGVAVTGRLTDPATGGPLPGVTVRDADHTGVATRTGADGRFALTLDARDRVQLPIVAEGHGAYAGKSAHVEVVHRALATRLSAAASPVTRVGRQITLSGKLERQDAAGAWRVLAGQDVTLRLGEAAVTARTGADGRYSARTAVPASGAWEATFAGNRDFKPVRTLTGAVHVQYTAGFQDFGATSAKGGVTARGRLLRTLVTGAKAPVANRPVTLQFSADGRTWTRAKDGRTDAQGRFAVSAAAPRTGSWRVFYDGIDSGVSDTPDTLAYSPVVRGTAFTRFGAAPEPVRKGRTITVSGRLGPVAAGTAVQIYFKADHSTKWTLLATAETGAKGLFSKGFKASKDGSWKAVHTGGGLYLGSSSTTDHVDVR</sequence>
<organism evidence="2 3">
    <name type="scientific">Actinomadura macrotermitis</name>
    <dbReference type="NCBI Taxonomy" id="2585200"/>
    <lineage>
        <taxon>Bacteria</taxon>
        <taxon>Bacillati</taxon>
        <taxon>Actinomycetota</taxon>
        <taxon>Actinomycetes</taxon>
        <taxon>Streptosporangiales</taxon>
        <taxon>Thermomonosporaceae</taxon>
        <taxon>Actinomadura</taxon>
    </lineage>
</organism>
<dbReference type="AlphaFoldDB" id="A0A7K0BVR1"/>
<gene>
    <name evidence="2" type="ORF">ACRB68_33180</name>
</gene>
<feature type="signal peptide" evidence="1">
    <location>
        <begin position="1"/>
        <end position="25"/>
    </location>
</feature>
<evidence type="ECO:0008006" key="4">
    <source>
        <dbReference type="Google" id="ProtNLM"/>
    </source>
</evidence>
<accession>A0A7K0BVR1</accession>
<dbReference type="SUPFAM" id="SSF49464">
    <property type="entry name" value="Carboxypeptidase regulatory domain-like"/>
    <property type="match status" value="1"/>
</dbReference>
<evidence type="ECO:0000256" key="1">
    <source>
        <dbReference type="SAM" id="SignalP"/>
    </source>
</evidence>
<feature type="chain" id="PRO_5029633221" description="Carboxypeptidase regulatory-like domain-containing protein" evidence="1">
    <location>
        <begin position="26"/>
        <end position="621"/>
    </location>
</feature>
<keyword evidence="1" id="KW-0732">Signal</keyword>
<proteinExistence type="predicted"/>
<comment type="caution">
    <text evidence="2">The sequence shown here is derived from an EMBL/GenBank/DDBJ whole genome shotgun (WGS) entry which is preliminary data.</text>
</comment>
<evidence type="ECO:0000313" key="3">
    <source>
        <dbReference type="Proteomes" id="UP000487268"/>
    </source>
</evidence>
<dbReference type="OrthoDB" id="3447380at2"/>
<dbReference type="RefSeq" id="WP_153533338.1">
    <property type="nucleotide sequence ID" value="NZ_WEGH01000002.1"/>
</dbReference>
<dbReference type="InterPro" id="IPR008969">
    <property type="entry name" value="CarboxyPept-like_regulatory"/>
</dbReference>
<keyword evidence="3" id="KW-1185">Reference proteome</keyword>